<dbReference type="InterPro" id="IPR006162">
    <property type="entry name" value="Ppantetheine_attach_site"/>
</dbReference>
<dbReference type="AlphaFoldDB" id="A0A450WXI4"/>
<dbReference type="InterPro" id="IPR045851">
    <property type="entry name" value="AMP-bd_C_sf"/>
</dbReference>
<gene>
    <name evidence="5" type="ORF">BECKLPF1236A_GA0070988_103141</name>
    <name evidence="6" type="ORF">BECKLPF1236C_GA0070990_101291</name>
</gene>
<dbReference type="SUPFAM" id="SSF47336">
    <property type="entry name" value="ACP-like"/>
    <property type="match status" value="2"/>
</dbReference>
<dbReference type="SUPFAM" id="SSF52777">
    <property type="entry name" value="CoA-dependent acyltransferases"/>
    <property type="match status" value="2"/>
</dbReference>
<evidence type="ECO:0000259" key="4">
    <source>
        <dbReference type="PROSITE" id="PS50075"/>
    </source>
</evidence>
<reference evidence="5" key="1">
    <citation type="submission" date="2019-02" db="EMBL/GenBank/DDBJ databases">
        <authorList>
            <person name="Gruber-Vodicka R. H."/>
            <person name="Seah K. B. B."/>
        </authorList>
    </citation>
    <scope>NUCLEOTIDE SEQUENCE</scope>
    <source>
        <strain evidence="5">BECK_S312</strain>
        <strain evidence="6">BECK_S426</strain>
    </source>
</reference>
<organism evidence="5">
    <name type="scientific">Candidatus Kentrum sp. LPFa</name>
    <dbReference type="NCBI Taxonomy" id="2126335"/>
    <lineage>
        <taxon>Bacteria</taxon>
        <taxon>Pseudomonadati</taxon>
        <taxon>Pseudomonadota</taxon>
        <taxon>Gammaproteobacteria</taxon>
        <taxon>Candidatus Kentrum</taxon>
    </lineage>
</organism>
<dbReference type="Gene3D" id="3.40.50.1820">
    <property type="entry name" value="alpha/beta hydrolase"/>
    <property type="match status" value="1"/>
</dbReference>
<evidence type="ECO:0000256" key="3">
    <source>
        <dbReference type="ARBA" id="ARBA00022553"/>
    </source>
</evidence>
<dbReference type="InterPro" id="IPR029058">
    <property type="entry name" value="AB_hydrolase_fold"/>
</dbReference>
<evidence type="ECO:0000313" key="5">
    <source>
        <dbReference type="EMBL" id="VFK21736.1"/>
    </source>
</evidence>
<dbReference type="GO" id="GO:0072330">
    <property type="term" value="P:monocarboxylic acid biosynthetic process"/>
    <property type="evidence" value="ECO:0007669"/>
    <property type="project" value="UniProtKB-ARBA"/>
</dbReference>
<evidence type="ECO:0000313" key="6">
    <source>
        <dbReference type="EMBL" id="VFK31130.1"/>
    </source>
</evidence>
<dbReference type="Pfam" id="PF00668">
    <property type="entry name" value="Condensation"/>
    <property type="match status" value="1"/>
</dbReference>
<dbReference type="EMBL" id="CAADFM010000314">
    <property type="protein sequence ID" value="VFK21736.1"/>
    <property type="molecule type" value="Genomic_DNA"/>
</dbReference>
<dbReference type="GO" id="GO:0003824">
    <property type="term" value="F:catalytic activity"/>
    <property type="evidence" value="ECO:0007669"/>
    <property type="project" value="InterPro"/>
</dbReference>
<accession>A0A450WXI4</accession>
<dbReference type="InterPro" id="IPR020806">
    <property type="entry name" value="PKS_PP-bd"/>
</dbReference>
<dbReference type="GO" id="GO:0005829">
    <property type="term" value="C:cytosol"/>
    <property type="evidence" value="ECO:0007669"/>
    <property type="project" value="TreeGrafter"/>
</dbReference>
<dbReference type="PANTHER" id="PTHR45527">
    <property type="entry name" value="NONRIBOSOMAL PEPTIDE SYNTHETASE"/>
    <property type="match status" value="1"/>
</dbReference>
<feature type="domain" description="Carrier" evidence="4">
    <location>
        <begin position="609"/>
        <end position="684"/>
    </location>
</feature>
<dbReference type="EMBL" id="CAADFP010000129">
    <property type="protein sequence ID" value="VFK31130.1"/>
    <property type="molecule type" value="Genomic_DNA"/>
</dbReference>
<dbReference type="Pfam" id="PF00550">
    <property type="entry name" value="PP-binding"/>
    <property type="match status" value="2"/>
</dbReference>
<evidence type="ECO:0000256" key="2">
    <source>
        <dbReference type="ARBA" id="ARBA00022450"/>
    </source>
</evidence>
<name>A0A450WXI4_9GAMM</name>
<dbReference type="CDD" id="cd19531">
    <property type="entry name" value="LCL_NRPS-like"/>
    <property type="match status" value="1"/>
</dbReference>
<dbReference type="FunFam" id="1.10.1200.10:FF:000005">
    <property type="entry name" value="Nonribosomal peptide synthetase 1"/>
    <property type="match status" value="1"/>
</dbReference>
<keyword evidence="3" id="KW-0597">Phosphoprotein</keyword>
<protein>
    <submittedName>
        <fullName evidence="5">Phosphopantetheine attachment site</fullName>
    </submittedName>
</protein>
<dbReference type="SMART" id="SM00823">
    <property type="entry name" value="PKS_PP"/>
    <property type="match status" value="2"/>
</dbReference>
<dbReference type="Gene3D" id="3.30.300.30">
    <property type="match status" value="1"/>
</dbReference>
<dbReference type="GO" id="GO:0044550">
    <property type="term" value="P:secondary metabolite biosynthetic process"/>
    <property type="evidence" value="ECO:0007669"/>
    <property type="project" value="TreeGrafter"/>
</dbReference>
<dbReference type="SUPFAM" id="SSF56801">
    <property type="entry name" value="Acetyl-CoA synthetase-like"/>
    <property type="match status" value="1"/>
</dbReference>
<sequence length="948" mass="105508">MIPAAFVVLEKLPLTPNGKIDRHHLPTPDPFRRIVAGKPVAPRTPVEKTLTAIWTDLLELEEIGIHDDFFALGGDSLLFTQVVSRVREGLRIECAAGPDLFEHPTIAEFAHHIETIRSRGSSPQASAIQPISQQKNLPLSYFQETLWWLSVRINPESPFYNESFAVHINTEVNITALECSLDAMIERHGILRTNFTLVDGQPVQNIMTSPPSLELSFMDLGAVPEEEREAAALRLANEQAKQLFDLAQSPSMRAILIRMGEARFELFVTLHHIIIDGFSLYKIFMPELIEFYQKFSTRQSAALPELSIQYADFSLWQRQQTFETQLAYWKTVLGDEPPLLQLPTDHPHPVTPAFRGAKRNFTLSRRLTARLERLSGEEGVTLFMTLLAAFNTLLHRYTGQDDLVIGGFADCRNRSEFDNTIGYFLNPLVLRTDMSGNPTFGELLARARKMVLGAYSHRDLPFQQLVEILKPARHPGRNPFFEVALTLEPLLPSVPDPDWELRQYDDGIDNGAAKFDLSIEFEARASGLIGRIEYRTDLFEAATIERMMGHFQTVLAGIVANPFARISELPLPTESLGKPALAPNGEIDRKAPSRLPLNSEPLSGKGFIAPRTSIEKLLSDIWRQVLGTGRISIHDNFFELGGHSLQALQLISRIASASNIRISVKQLFSYPTLAQLANLIEQSNHSPSKAGHPMVRPENNPTGENIFQPSPHFQLERRSLCSLLLAGKIPPVTAAALGYLPDAILEQSDSSREEIREQWFDNLPLVAGITETAWGRIALLLLPRFHSELYGDTDDIVGVILDALEIAGKIGAGIVSLTGIIPSATDYGRAISAAVGDRPHLPRITTGHSTTAAAVVLSIRKILQESGRSMGTEQVGVIGLGSIGLSSLRLMLRCLPHPVELILCDIYARKGFLEKIRDRIIHESSFRGQIRLFFPNASFPERFTRPLS</sequence>
<dbReference type="InterPro" id="IPR036736">
    <property type="entry name" value="ACP-like_sf"/>
</dbReference>
<dbReference type="InterPro" id="IPR023213">
    <property type="entry name" value="CAT-like_dom_sf"/>
</dbReference>
<dbReference type="PROSITE" id="PS00012">
    <property type="entry name" value="PHOSPHOPANTETHEINE"/>
    <property type="match status" value="2"/>
</dbReference>
<evidence type="ECO:0000256" key="1">
    <source>
        <dbReference type="ARBA" id="ARBA00001957"/>
    </source>
</evidence>
<dbReference type="Gene3D" id="3.30.559.10">
    <property type="entry name" value="Chloramphenicol acetyltransferase-like domain"/>
    <property type="match status" value="1"/>
</dbReference>
<keyword evidence="2" id="KW-0596">Phosphopantetheine</keyword>
<dbReference type="Gene3D" id="1.10.1200.10">
    <property type="entry name" value="ACP-like"/>
    <property type="match status" value="1"/>
</dbReference>
<comment type="cofactor">
    <cofactor evidence="1">
        <name>pantetheine 4'-phosphate</name>
        <dbReference type="ChEBI" id="CHEBI:47942"/>
    </cofactor>
</comment>
<dbReference type="PANTHER" id="PTHR45527:SF1">
    <property type="entry name" value="FATTY ACID SYNTHASE"/>
    <property type="match status" value="1"/>
</dbReference>
<dbReference type="PROSITE" id="PS50075">
    <property type="entry name" value="CARRIER"/>
    <property type="match status" value="2"/>
</dbReference>
<dbReference type="Gene3D" id="3.30.559.30">
    <property type="entry name" value="Nonribosomal peptide synthetase, condensation domain"/>
    <property type="match status" value="1"/>
</dbReference>
<dbReference type="GO" id="GO:0031177">
    <property type="term" value="F:phosphopantetheine binding"/>
    <property type="evidence" value="ECO:0007669"/>
    <property type="project" value="InterPro"/>
</dbReference>
<proteinExistence type="predicted"/>
<feature type="domain" description="Carrier" evidence="4">
    <location>
        <begin position="41"/>
        <end position="117"/>
    </location>
</feature>
<dbReference type="InterPro" id="IPR009081">
    <property type="entry name" value="PP-bd_ACP"/>
</dbReference>
<dbReference type="GO" id="GO:0043041">
    <property type="term" value="P:amino acid activation for nonribosomal peptide biosynthetic process"/>
    <property type="evidence" value="ECO:0007669"/>
    <property type="project" value="TreeGrafter"/>
</dbReference>
<dbReference type="InterPro" id="IPR001242">
    <property type="entry name" value="Condensation_dom"/>
</dbReference>
<dbReference type="FunFam" id="1.10.1200.10:FF:000016">
    <property type="entry name" value="Non-ribosomal peptide synthase"/>
    <property type="match status" value="1"/>
</dbReference>